<accession>A0A2N9GFL8</accession>
<dbReference type="EMBL" id="OIVN01002187">
    <property type="protein sequence ID" value="SPD01346.1"/>
    <property type="molecule type" value="Genomic_DNA"/>
</dbReference>
<reference evidence="2" key="1">
    <citation type="submission" date="2018-02" db="EMBL/GenBank/DDBJ databases">
        <authorList>
            <person name="Cohen D.B."/>
            <person name="Kent A.D."/>
        </authorList>
    </citation>
    <scope>NUCLEOTIDE SEQUENCE</scope>
</reference>
<dbReference type="PANTHER" id="PTHR36805:SF7">
    <property type="entry name" value="AGENET DOMAIN-CONTAINING PROTEIN"/>
    <property type="match status" value="1"/>
</dbReference>
<evidence type="ECO:0000313" key="2">
    <source>
        <dbReference type="EMBL" id="SPD01346.1"/>
    </source>
</evidence>
<feature type="compositionally biased region" description="Low complexity" evidence="1">
    <location>
        <begin position="69"/>
        <end position="79"/>
    </location>
</feature>
<gene>
    <name evidence="2" type="ORF">FSB_LOCUS29228</name>
</gene>
<name>A0A2N9GFL8_FAGSY</name>
<dbReference type="AlphaFoldDB" id="A0A2N9GFL8"/>
<evidence type="ECO:0000256" key="1">
    <source>
        <dbReference type="SAM" id="MobiDB-lite"/>
    </source>
</evidence>
<dbReference type="PANTHER" id="PTHR36805">
    <property type="entry name" value="AGENET DOMAIN-CONTAINING PROTEIN"/>
    <property type="match status" value="1"/>
</dbReference>
<sequence>MDYLVLGLLSLSTKDMAISLSIFYHALETGPLRKLKKIAGGPPNLMVQAEGKGRKGVQAAASASLKCNSSFSSHSSASSLQIPDGSERMVKRPLSTAESKEIQTPETNLELDNGIGKTSCSDSVRDVSANMVGTMARKGKDDNSGSSKKMKADGNFSLNSMCSNTLEAAVMDLEELVNRVKWIRGLLEYGKPLSSTMRNAWEFLEHRASSTPK</sequence>
<feature type="region of interest" description="Disordered" evidence="1">
    <location>
        <begin position="69"/>
        <end position="115"/>
    </location>
</feature>
<protein>
    <submittedName>
        <fullName evidence="2">Uncharacterized protein</fullName>
    </submittedName>
</protein>
<proteinExistence type="predicted"/>
<organism evidence="2">
    <name type="scientific">Fagus sylvatica</name>
    <name type="common">Beechnut</name>
    <dbReference type="NCBI Taxonomy" id="28930"/>
    <lineage>
        <taxon>Eukaryota</taxon>
        <taxon>Viridiplantae</taxon>
        <taxon>Streptophyta</taxon>
        <taxon>Embryophyta</taxon>
        <taxon>Tracheophyta</taxon>
        <taxon>Spermatophyta</taxon>
        <taxon>Magnoliopsida</taxon>
        <taxon>eudicotyledons</taxon>
        <taxon>Gunneridae</taxon>
        <taxon>Pentapetalae</taxon>
        <taxon>rosids</taxon>
        <taxon>fabids</taxon>
        <taxon>Fagales</taxon>
        <taxon>Fagaceae</taxon>
        <taxon>Fagus</taxon>
    </lineage>
</organism>